<dbReference type="Gene3D" id="3.40.50.2300">
    <property type="match status" value="1"/>
</dbReference>
<dbReference type="Gene3D" id="3.40.50.300">
    <property type="entry name" value="P-loop containing nucleotide triphosphate hydrolases"/>
    <property type="match status" value="1"/>
</dbReference>
<dbReference type="STRING" id="158190.SpiGrapes_0534"/>
<evidence type="ECO:0000259" key="3">
    <source>
        <dbReference type="PROSITE" id="PS50045"/>
    </source>
</evidence>
<dbReference type="PANTHER" id="PTHR32071">
    <property type="entry name" value="TRANSCRIPTIONAL REGULATORY PROTEIN"/>
    <property type="match status" value="1"/>
</dbReference>
<dbReference type="eggNOG" id="COG3284">
    <property type="taxonomic scope" value="Bacteria"/>
</dbReference>
<dbReference type="Gene3D" id="1.10.8.60">
    <property type="match status" value="1"/>
</dbReference>
<dbReference type="InterPro" id="IPR027417">
    <property type="entry name" value="P-loop_NTPase"/>
</dbReference>
<dbReference type="InterPro" id="IPR000014">
    <property type="entry name" value="PAS"/>
</dbReference>
<dbReference type="SUPFAM" id="SSF159800">
    <property type="entry name" value="PrpR receptor domain-like"/>
    <property type="match status" value="1"/>
</dbReference>
<dbReference type="GO" id="GO:0005524">
    <property type="term" value="F:ATP binding"/>
    <property type="evidence" value="ECO:0007669"/>
    <property type="project" value="UniProtKB-KW"/>
</dbReference>
<dbReference type="InterPro" id="IPR035965">
    <property type="entry name" value="PAS-like_dom_sf"/>
</dbReference>
<evidence type="ECO:0000256" key="1">
    <source>
        <dbReference type="ARBA" id="ARBA00022741"/>
    </source>
</evidence>
<dbReference type="OrthoDB" id="9803970at2"/>
<dbReference type="InterPro" id="IPR013767">
    <property type="entry name" value="PAS_fold"/>
</dbReference>
<name>G8QWU1_SPHPG</name>
<dbReference type="Pfam" id="PF14532">
    <property type="entry name" value="Sigma54_activ_2"/>
    <property type="match status" value="1"/>
</dbReference>
<dbReference type="KEGG" id="sgp:SpiGrapes_0534"/>
<dbReference type="InterPro" id="IPR010524">
    <property type="entry name" value="Sig_transdc_resp-reg_PrpR_N"/>
</dbReference>
<dbReference type="HOGENOM" id="CLU_000445_8_5_12"/>
<dbReference type="Pfam" id="PF06506">
    <property type="entry name" value="PrpR_N"/>
    <property type="match status" value="1"/>
</dbReference>
<feature type="domain" description="Sigma-54 factor interaction" evidence="3">
    <location>
        <begin position="322"/>
        <end position="515"/>
    </location>
</feature>
<keyword evidence="4" id="KW-0238">DNA-binding</keyword>
<evidence type="ECO:0000256" key="2">
    <source>
        <dbReference type="ARBA" id="ARBA00022840"/>
    </source>
</evidence>
<gene>
    <name evidence="4" type="ordered locus">SpiGrapes_0534</name>
</gene>
<dbReference type="GO" id="GO:0006355">
    <property type="term" value="P:regulation of DNA-templated transcription"/>
    <property type="evidence" value="ECO:0007669"/>
    <property type="project" value="InterPro"/>
</dbReference>
<dbReference type="SUPFAM" id="SSF55785">
    <property type="entry name" value="PYP-like sensor domain (PAS domain)"/>
    <property type="match status" value="1"/>
</dbReference>
<evidence type="ECO:0000313" key="5">
    <source>
        <dbReference type="Proteomes" id="UP000005632"/>
    </source>
</evidence>
<keyword evidence="2" id="KW-0067">ATP-binding</keyword>
<sequence>MSKILIIASGAHIASYAYKIQKEYHAEDSLIIVSAFMENAVEYIKEQMSDDIDVIVGRGNTAKMLRAAKLPYPIVEIPITNQDIYSAVEKAASLMNIKTGKLAYIGEEKALESAKVFLTKLGYRLSLYPCSTSQDIRTAVKLAKAALVKVIIGGIFANSIATAENIPCVILEASYESVLQAYQEALAVQEAAELRKKANLESRIILENISDGILAVDRSGIIRYCNKPASEMLQCQPDPAGLRVSDLLPEEENSMLSFTLDKGKRYTQHPAKIQDLNLLLTFAPVITGSQRNGAIVTLKPQSSVVPALESPPVAVKIGFQDMLGHAQTFRFAIQTARLSASDSLPVLIVGEYGTGKAILAKAIHGAHTKRGSFIVRSGKTIKIDDFLLCQGGSLYISKVEELDAQMQEHIAQICSERCLYLESGEILHVSFKLICSTETNLKEMTIGGQFSKNLYYMLASHIIALPPLRERGTDIELLFSHFLEESGLSFSGSLRAYPWPGNIQEMKTLARRLAQKNSDKGIITKEMVERELGEDAYFSVFAPGAKSVPPIPQANKTYLIGETFYTKEDLLSLKAYYNGKMTIMARQLNCSRSTLWRYFKEIEAERAV</sequence>
<dbReference type="InterPro" id="IPR002078">
    <property type="entry name" value="Sigma_54_int"/>
</dbReference>
<proteinExistence type="predicted"/>
<organism evidence="4 5">
    <name type="scientific">Sphaerochaeta pleomorpha (strain ATCC BAA-1885 / DSM 22778 / Grapes)</name>
    <dbReference type="NCBI Taxonomy" id="158190"/>
    <lineage>
        <taxon>Bacteria</taxon>
        <taxon>Pseudomonadati</taxon>
        <taxon>Spirochaetota</taxon>
        <taxon>Spirochaetia</taxon>
        <taxon>Spirochaetales</taxon>
        <taxon>Sphaerochaetaceae</taxon>
        <taxon>Sphaerochaeta</taxon>
    </lineage>
</organism>
<dbReference type="AlphaFoldDB" id="G8QWU1"/>
<protein>
    <submittedName>
        <fullName evidence="4">Transcriptional regulator containing PAS, AAA-type ATPase, and DNA-binding domains</fullName>
    </submittedName>
</protein>
<dbReference type="Pfam" id="PF25601">
    <property type="entry name" value="AAA_lid_14"/>
    <property type="match status" value="1"/>
</dbReference>
<dbReference type="Gene3D" id="3.30.450.20">
    <property type="entry name" value="PAS domain"/>
    <property type="match status" value="1"/>
</dbReference>
<dbReference type="PANTHER" id="PTHR32071:SF57">
    <property type="entry name" value="C4-DICARBOXYLATE TRANSPORT TRANSCRIPTIONAL REGULATORY PROTEIN DCTD"/>
    <property type="match status" value="1"/>
</dbReference>
<dbReference type="Pfam" id="PF00989">
    <property type="entry name" value="PAS"/>
    <property type="match status" value="1"/>
</dbReference>
<dbReference type="Gene3D" id="3.40.50.10660">
    <property type="entry name" value="PrpR receptor domain-like"/>
    <property type="match status" value="1"/>
</dbReference>
<dbReference type="CDD" id="cd00130">
    <property type="entry name" value="PAS"/>
    <property type="match status" value="1"/>
</dbReference>
<dbReference type="Proteomes" id="UP000005632">
    <property type="component" value="Chromosome"/>
</dbReference>
<dbReference type="PROSITE" id="PS50045">
    <property type="entry name" value="SIGMA54_INTERACT_4"/>
    <property type="match status" value="1"/>
</dbReference>
<dbReference type="SMART" id="SM00091">
    <property type="entry name" value="PAS"/>
    <property type="match status" value="1"/>
</dbReference>
<dbReference type="GO" id="GO:0000156">
    <property type="term" value="F:phosphorelay response regulator activity"/>
    <property type="evidence" value="ECO:0007669"/>
    <property type="project" value="InterPro"/>
</dbReference>
<dbReference type="InterPro" id="IPR058031">
    <property type="entry name" value="AAA_lid_NorR"/>
</dbReference>
<keyword evidence="5" id="KW-1185">Reference proteome</keyword>
<dbReference type="SUPFAM" id="SSF52540">
    <property type="entry name" value="P-loop containing nucleoside triphosphate hydrolases"/>
    <property type="match status" value="1"/>
</dbReference>
<accession>G8QWU1</accession>
<dbReference type="RefSeq" id="WP_014269234.1">
    <property type="nucleotide sequence ID" value="NC_016633.1"/>
</dbReference>
<dbReference type="EMBL" id="CP003155">
    <property type="protein sequence ID" value="AEV28385.1"/>
    <property type="molecule type" value="Genomic_DNA"/>
</dbReference>
<evidence type="ECO:0000313" key="4">
    <source>
        <dbReference type="EMBL" id="AEV28385.1"/>
    </source>
</evidence>
<reference evidence="4 5" key="1">
    <citation type="submission" date="2011-11" db="EMBL/GenBank/DDBJ databases">
        <title>Complete sequence of Spirochaeta sp. grapes.</title>
        <authorList>
            <consortium name="US DOE Joint Genome Institute"/>
            <person name="Lucas S."/>
            <person name="Han J."/>
            <person name="Lapidus A."/>
            <person name="Cheng J.-F."/>
            <person name="Goodwin L."/>
            <person name="Pitluck S."/>
            <person name="Peters L."/>
            <person name="Ovchinnikova G."/>
            <person name="Munk A.C."/>
            <person name="Detter J.C."/>
            <person name="Han C."/>
            <person name="Tapia R."/>
            <person name="Land M."/>
            <person name="Hauser L."/>
            <person name="Kyrpides N."/>
            <person name="Ivanova N."/>
            <person name="Pagani I."/>
            <person name="Ritalahtilisa K."/>
            <person name="Loeffler F."/>
            <person name="Woyke T."/>
        </authorList>
    </citation>
    <scope>NUCLEOTIDE SEQUENCE [LARGE SCALE GENOMIC DNA]</scope>
    <source>
        <strain evidence="5">ATCC BAA-1885 / DSM 22778 / Grapes</strain>
    </source>
</reference>
<keyword evidence="1" id="KW-0547">Nucleotide-binding</keyword>
<dbReference type="GO" id="GO:0003677">
    <property type="term" value="F:DNA binding"/>
    <property type="evidence" value="ECO:0007669"/>
    <property type="project" value="UniProtKB-KW"/>
</dbReference>